<feature type="region of interest" description="Disordered" evidence="1">
    <location>
        <begin position="49"/>
        <end position="74"/>
    </location>
</feature>
<gene>
    <name evidence="3" type="ORF">SAMN02745168_0352</name>
</gene>
<dbReference type="PANTHER" id="PTHR40446">
    <property type="entry name" value="N-ACETYLGLUCOSAMINE-1-PHOSPHODIESTER ALPHA-N-ACETYLGLUCOSAMINIDASE"/>
    <property type="match status" value="1"/>
</dbReference>
<evidence type="ECO:0000259" key="2">
    <source>
        <dbReference type="Pfam" id="PF09992"/>
    </source>
</evidence>
<organism evidence="3 4">
    <name type="scientific">Papillibacter cinnamivorans DSM 12816</name>
    <dbReference type="NCBI Taxonomy" id="1122930"/>
    <lineage>
        <taxon>Bacteria</taxon>
        <taxon>Bacillati</taxon>
        <taxon>Bacillota</taxon>
        <taxon>Clostridia</taxon>
        <taxon>Eubacteriales</taxon>
        <taxon>Oscillospiraceae</taxon>
        <taxon>Papillibacter</taxon>
    </lineage>
</organism>
<dbReference type="Pfam" id="PF09992">
    <property type="entry name" value="NAGPA"/>
    <property type="match status" value="1"/>
</dbReference>
<dbReference type="PIRSF" id="PIRSF031512">
    <property type="entry name" value="EpsL"/>
    <property type="match status" value="1"/>
</dbReference>
<evidence type="ECO:0000313" key="3">
    <source>
        <dbReference type="EMBL" id="SMC34183.1"/>
    </source>
</evidence>
<protein>
    <submittedName>
        <fullName evidence="3">Exopolysaccharide biosynthesis protein</fullName>
    </submittedName>
</protein>
<proteinExistence type="predicted"/>
<dbReference type="EMBL" id="FWXW01000001">
    <property type="protein sequence ID" value="SMC34183.1"/>
    <property type="molecule type" value="Genomic_DNA"/>
</dbReference>
<feature type="compositionally biased region" description="Polar residues" evidence="1">
    <location>
        <begin position="55"/>
        <end position="66"/>
    </location>
</feature>
<evidence type="ECO:0000313" key="4">
    <source>
        <dbReference type="Proteomes" id="UP000192790"/>
    </source>
</evidence>
<sequence length="315" mass="33473">MKILKKPYVWAALFSVLLAGFTLFVLLDTFAISRVYVVVVGDSSQGSEDAELSVTDESSAPVSSDGSQEDAAVTENSYSDGNITITISEYKKYNTTIYVADVVLSDPDALKTAFAESSYGKNVTEKTSAVAEETGAILAINGDFYGARNSGYVIRNGVLYRDTSAGSSQEDLVINQDGSFEIVKEGSVSAAQLLEDGAQQVLSFGPGLLQDGEITVTKSEEVDKAMTSNPRTAVGIIDSLHYVFVVSDGRTSESEGLTLYELASFLQGLGVQTAYNLDGGGSSTMVFCGSVINNPTTDGKTIRERSVSDIVYIGY</sequence>
<keyword evidence="4" id="KW-1185">Reference proteome</keyword>
<dbReference type="InterPro" id="IPR014565">
    <property type="entry name" value="EpsL_firmicutes"/>
</dbReference>
<name>A0A1W1YDH1_9FIRM</name>
<dbReference type="OrthoDB" id="9809781at2"/>
<dbReference type="Proteomes" id="UP000192790">
    <property type="component" value="Unassembled WGS sequence"/>
</dbReference>
<dbReference type="PANTHER" id="PTHR40446:SF2">
    <property type="entry name" value="N-ACETYLGLUCOSAMINE-1-PHOSPHODIESTER ALPHA-N-ACETYLGLUCOSAMINIDASE"/>
    <property type="match status" value="1"/>
</dbReference>
<feature type="domain" description="Phosphodiester glycosidase" evidence="2">
    <location>
        <begin position="135"/>
        <end position="313"/>
    </location>
</feature>
<accession>A0A1W1YDH1</accession>
<reference evidence="3 4" key="1">
    <citation type="submission" date="2017-04" db="EMBL/GenBank/DDBJ databases">
        <authorList>
            <person name="Afonso C.L."/>
            <person name="Miller P.J."/>
            <person name="Scott M.A."/>
            <person name="Spackman E."/>
            <person name="Goraichik I."/>
            <person name="Dimitrov K.M."/>
            <person name="Suarez D.L."/>
            <person name="Swayne D.E."/>
        </authorList>
    </citation>
    <scope>NUCLEOTIDE SEQUENCE [LARGE SCALE GENOMIC DNA]</scope>
    <source>
        <strain evidence="3 4">DSM 12816</strain>
    </source>
</reference>
<evidence type="ECO:0000256" key="1">
    <source>
        <dbReference type="SAM" id="MobiDB-lite"/>
    </source>
</evidence>
<dbReference type="AlphaFoldDB" id="A0A1W1YDH1"/>
<dbReference type="STRING" id="1122930.SAMN02745168_0352"/>
<dbReference type="RefSeq" id="WP_084233004.1">
    <property type="nucleotide sequence ID" value="NZ_FWXW01000001.1"/>
</dbReference>
<dbReference type="InterPro" id="IPR018711">
    <property type="entry name" value="NAGPA"/>
</dbReference>